<dbReference type="EMBL" id="CAJVCH010391278">
    <property type="protein sequence ID" value="CAG7817311.1"/>
    <property type="molecule type" value="Genomic_DNA"/>
</dbReference>
<reference evidence="1" key="1">
    <citation type="submission" date="2021-06" db="EMBL/GenBank/DDBJ databases">
        <authorList>
            <person name="Hodson N. C."/>
            <person name="Mongue J. A."/>
            <person name="Jaron S. K."/>
        </authorList>
    </citation>
    <scope>NUCLEOTIDE SEQUENCE</scope>
</reference>
<protein>
    <submittedName>
        <fullName evidence="1">Uncharacterized protein</fullName>
    </submittedName>
</protein>
<sequence>MGMKATKDLIPDSPHYLIVPGNSKISFEFAARTIMESQRGTVKAVLEGIETPRQSAKVEKSFYKVVQQIRKRRDIELQKSEYRDRKTEGAKIIQVLPGR</sequence>
<proteinExistence type="predicted"/>
<gene>
    <name evidence="1" type="ORF">AFUS01_LOCUS27886</name>
</gene>
<evidence type="ECO:0000313" key="1">
    <source>
        <dbReference type="EMBL" id="CAG7817311.1"/>
    </source>
</evidence>
<dbReference type="AlphaFoldDB" id="A0A8J2KPI7"/>
<organism evidence="1 2">
    <name type="scientific">Allacma fusca</name>
    <dbReference type="NCBI Taxonomy" id="39272"/>
    <lineage>
        <taxon>Eukaryota</taxon>
        <taxon>Metazoa</taxon>
        <taxon>Ecdysozoa</taxon>
        <taxon>Arthropoda</taxon>
        <taxon>Hexapoda</taxon>
        <taxon>Collembola</taxon>
        <taxon>Symphypleona</taxon>
        <taxon>Sminthuridae</taxon>
        <taxon>Allacma</taxon>
    </lineage>
</organism>
<name>A0A8J2KPI7_9HEXA</name>
<accession>A0A8J2KPI7</accession>
<comment type="caution">
    <text evidence="1">The sequence shown here is derived from an EMBL/GenBank/DDBJ whole genome shotgun (WGS) entry which is preliminary data.</text>
</comment>
<keyword evidence="2" id="KW-1185">Reference proteome</keyword>
<evidence type="ECO:0000313" key="2">
    <source>
        <dbReference type="Proteomes" id="UP000708208"/>
    </source>
</evidence>
<dbReference type="Proteomes" id="UP000708208">
    <property type="component" value="Unassembled WGS sequence"/>
</dbReference>